<feature type="non-terminal residue" evidence="2">
    <location>
        <position position="92"/>
    </location>
</feature>
<dbReference type="PANTHER" id="PTHR35747:SF2">
    <property type="entry name" value="NON-SPECIFIC LIPID TRANSFER PROTEIN GPI-ANCHORED 25"/>
    <property type="match status" value="1"/>
</dbReference>
<name>S8EKR9_9LAMI</name>
<accession>S8EKR9</accession>
<dbReference type="PANTHER" id="PTHR35747">
    <property type="entry name" value="BIFUNCTIONAL INHIBITOR/LIPID-TRANSFER PROTEIN/SEED STORAGE 2S ALBUMIN SUPERFAMILY PROTEIN"/>
    <property type="match status" value="1"/>
</dbReference>
<dbReference type="Proteomes" id="UP000015453">
    <property type="component" value="Unassembled WGS sequence"/>
</dbReference>
<evidence type="ECO:0000259" key="1">
    <source>
        <dbReference type="Pfam" id="PF14368"/>
    </source>
</evidence>
<feature type="non-terminal residue" evidence="2">
    <location>
        <position position="1"/>
    </location>
</feature>
<dbReference type="InterPro" id="IPR053353">
    <property type="entry name" value="Plant_LTP_GPI-anchored"/>
</dbReference>
<proteinExistence type="predicted"/>
<organism evidence="2 3">
    <name type="scientific">Genlisea aurea</name>
    <dbReference type="NCBI Taxonomy" id="192259"/>
    <lineage>
        <taxon>Eukaryota</taxon>
        <taxon>Viridiplantae</taxon>
        <taxon>Streptophyta</taxon>
        <taxon>Embryophyta</taxon>
        <taxon>Tracheophyta</taxon>
        <taxon>Spermatophyta</taxon>
        <taxon>Magnoliopsida</taxon>
        <taxon>eudicotyledons</taxon>
        <taxon>Gunneridae</taxon>
        <taxon>Pentapetalae</taxon>
        <taxon>asterids</taxon>
        <taxon>lamiids</taxon>
        <taxon>Lamiales</taxon>
        <taxon>Lentibulariaceae</taxon>
        <taxon>Genlisea</taxon>
    </lineage>
</organism>
<sequence>SCTDELLKFSSCLPYVAVSPNNVSESAPSRCCEVVVEAFRDGSAVCFCYLVSRPSILGFPLNSTKVSTLSAVCQHSESNSSLGPVCSGSSML</sequence>
<protein>
    <recommendedName>
        <fullName evidence="1">Bifunctional inhibitor/plant lipid transfer protein/seed storage helical domain-containing protein</fullName>
    </recommendedName>
</protein>
<dbReference type="Gene3D" id="1.10.110.10">
    <property type="entry name" value="Plant lipid-transfer and hydrophobic proteins"/>
    <property type="match status" value="1"/>
</dbReference>
<dbReference type="InterPro" id="IPR036312">
    <property type="entry name" value="Bifun_inhib/LTP/seed_sf"/>
</dbReference>
<reference evidence="2 3" key="1">
    <citation type="journal article" date="2013" name="BMC Genomics">
        <title>The miniature genome of a carnivorous plant Genlisea aurea contains a low number of genes and short non-coding sequences.</title>
        <authorList>
            <person name="Leushkin E.V."/>
            <person name="Sutormin R.A."/>
            <person name="Nabieva E.R."/>
            <person name="Penin A.A."/>
            <person name="Kondrashov A.S."/>
            <person name="Logacheva M.D."/>
        </authorList>
    </citation>
    <scope>NUCLEOTIDE SEQUENCE [LARGE SCALE GENOMIC DNA]</scope>
</reference>
<feature type="domain" description="Bifunctional inhibitor/plant lipid transfer protein/seed storage helical" evidence="1">
    <location>
        <begin position="1"/>
        <end position="80"/>
    </location>
</feature>
<comment type="caution">
    <text evidence="2">The sequence shown here is derived from an EMBL/GenBank/DDBJ whole genome shotgun (WGS) entry which is preliminary data.</text>
</comment>
<evidence type="ECO:0000313" key="3">
    <source>
        <dbReference type="Proteomes" id="UP000015453"/>
    </source>
</evidence>
<evidence type="ECO:0000313" key="2">
    <source>
        <dbReference type="EMBL" id="EPS73212.1"/>
    </source>
</evidence>
<dbReference type="SUPFAM" id="SSF47699">
    <property type="entry name" value="Bifunctional inhibitor/lipid-transfer protein/seed storage 2S albumin"/>
    <property type="match status" value="1"/>
</dbReference>
<dbReference type="InterPro" id="IPR016140">
    <property type="entry name" value="Bifunc_inhib/LTP/seed_store"/>
</dbReference>
<dbReference type="EMBL" id="AUSU01000520">
    <property type="protein sequence ID" value="EPS73212.1"/>
    <property type="molecule type" value="Genomic_DNA"/>
</dbReference>
<keyword evidence="3" id="KW-1185">Reference proteome</keyword>
<dbReference type="AlphaFoldDB" id="S8EKR9"/>
<dbReference type="OrthoDB" id="786778at2759"/>
<gene>
    <name evidence="2" type="ORF">M569_01548</name>
</gene>
<dbReference type="Pfam" id="PF14368">
    <property type="entry name" value="LTP_2"/>
    <property type="match status" value="1"/>
</dbReference>